<evidence type="ECO:0000256" key="1">
    <source>
        <dbReference type="ARBA" id="ARBA00022679"/>
    </source>
</evidence>
<evidence type="ECO:0000256" key="2">
    <source>
        <dbReference type="ARBA" id="ARBA00023315"/>
    </source>
</evidence>
<evidence type="ECO:0000313" key="6">
    <source>
        <dbReference type="Proteomes" id="UP000661691"/>
    </source>
</evidence>
<dbReference type="RefSeq" id="WP_191140479.1">
    <property type="nucleotide sequence ID" value="NZ_JACXAG020000006.1"/>
</dbReference>
<dbReference type="PANTHER" id="PTHR43792">
    <property type="entry name" value="GNAT FAMILY, PUTATIVE (AFU_ORTHOLOGUE AFUA_3G00765)-RELATED-RELATED"/>
    <property type="match status" value="1"/>
</dbReference>
<dbReference type="InterPro" id="IPR000182">
    <property type="entry name" value="GNAT_dom"/>
</dbReference>
<dbReference type="GO" id="GO:0005737">
    <property type="term" value="C:cytoplasm"/>
    <property type="evidence" value="ECO:0007669"/>
    <property type="project" value="TreeGrafter"/>
</dbReference>
<dbReference type="Pfam" id="PF13302">
    <property type="entry name" value="Acetyltransf_3"/>
    <property type="match status" value="1"/>
</dbReference>
<dbReference type="SUPFAM" id="SSF55729">
    <property type="entry name" value="Acyl-CoA N-acyltransferases (Nat)"/>
    <property type="match status" value="1"/>
</dbReference>
<evidence type="ECO:0000256" key="3">
    <source>
        <dbReference type="ARBA" id="ARBA00038502"/>
    </source>
</evidence>
<accession>A0A926RUM8</accession>
<reference evidence="5" key="1">
    <citation type="submission" date="2020-09" db="EMBL/GenBank/DDBJ databases">
        <title>A novel bacterium of genus Hazenella, isolated from South China Sea.</title>
        <authorList>
            <person name="Huang H."/>
            <person name="Mo K."/>
            <person name="Hu Y."/>
        </authorList>
    </citation>
    <scope>NUCLEOTIDE SEQUENCE</scope>
    <source>
        <strain evidence="5">IB182357</strain>
    </source>
</reference>
<sequence>MIEVRRLRSDDDRKYLDYIIRNRTFMKPYEPVRPDEYYTRDGQKKRLVEAEEQWEKDEKYSFGIFLDDRQLLIGNINLSNIARGAFQNCTIGYSLDQAYNRKGFMTTAVKKVAQLAFRELHLHRIEAAVKLDNIASCRVLEKVGFSFIGISHYHLQINGVWQDHKIYALTVEQSGVLTK</sequence>
<evidence type="ECO:0000259" key="4">
    <source>
        <dbReference type="PROSITE" id="PS51186"/>
    </source>
</evidence>
<name>A0A926RUM8_9BACL</name>
<comment type="similarity">
    <text evidence="3">Belongs to the acetyltransferase family. RimJ subfamily.</text>
</comment>
<proteinExistence type="inferred from homology"/>
<dbReference type="PROSITE" id="PS51186">
    <property type="entry name" value="GNAT"/>
    <property type="match status" value="1"/>
</dbReference>
<dbReference type="Proteomes" id="UP000661691">
    <property type="component" value="Unassembled WGS sequence"/>
</dbReference>
<protein>
    <submittedName>
        <fullName evidence="5">GNAT family N-acetyltransferase</fullName>
    </submittedName>
</protein>
<dbReference type="PANTHER" id="PTHR43792:SF8">
    <property type="entry name" value="[RIBOSOMAL PROTEIN US5]-ALANINE N-ACETYLTRANSFERASE"/>
    <property type="match status" value="1"/>
</dbReference>
<dbReference type="InterPro" id="IPR051531">
    <property type="entry name" value="N-acetyltransferase"/>
</dbReference>
<gene>
    <name evidence="5" type="ORF">IC620_09325</name>
</gene>
<organism evidence="5 6">
    <name type="scientific">Polycladospora coralii</name>
    <dbReference type="NCBI Taxonomy" id="2771432"/>
    <lineage>
        <taxon>Bacteria</taxon>
        <taxon>Bacillati</taxon>
        <taxon>Bacillota</taxon>
        <taxon>Bacilli</taxon>
        <taxon>Bacillales</taxon>
        <taxon>Thermoactinomycetaceae</taxon>
        <taxon>Polycladospora</taxon>
    </lineage>
</organism>
<dbReference type="GO" id="GO:0008999">
    <property type="term" value="F:protein-N-terminal-alanine acetyltransferase activity"/>
    <property type="evidence" value="ECO:0007669"/>
    <property type="project" value="TreeGrafter"/>
</dbReference>
<keyword evidence="6" id="KW-1185">Reference proteome</keyword>
<evidence type="ECO:0000313" key="5">
    <source>
        <dbReference type="EMBL" id="MBD1372554.1"/>
    </source>
</evidence>
<dbReference type="AlphaFoldDB" id="A0A926RUM8"/>
<dbReference type="InterPro" id="IPR016181">
    <property type="entry name" value="Acyl_CoA_acyltransferase"/>
</dbReference>
<dbReference type="Gene3D" id="3.40.630.30">
    <property type="match status" value="1"/>
</dbReference>
<feature type="domain" description="N-acetyltransferase" evidence="4">
    <location>
        <begin position="2"/>
        <end position="172"/>
    </location>
</feature>
<dbReference type="EMBL" id="JACXAH010000011">
    <property type="protein sequence ID" value="MBD1372554.1"/>
    <property type="molecule type" value="Genomic_DNA"/>
</dbReference>
<keyword evidence="2" id="KW-0012">Acyltransferase</keyword>
<comment type="caution">
    <text evidence="5">The sequence shown here is derived from an EMBL/GenBank/DDBJ whole genome shotgun (WGS) entry which is preliminary data.</text>
</comment>
<keyword evidence="1" id="KW-0808">Transferase</keyword>